<dbReference type="PANTHER" id="PTHR31389:SF4">
    <property type="entry name" value="LD39211P"/>
    <property type="match status" value="1"/>
</dbReference>
<feature type="chain" id="PRO_5042190627" evidence="1">
    <location>
        <begin position="25"/>
        <end position="348"/>
    </location>
</feature>
<dbReference type="Pfam" id="PF07801">
    <property type="entry name" value="DUF1647"/>
    <property type="match status" value="1"/>
</dbReference>
<keyword evidence="1" id="KW-0732">Signal</keyword>
<evidence type="ECO:0000313" key="3">
    <source>
        <dbReference type="Proteomes" id="UP001233172"/>
    </source>
</evidence>
<evidence type="ECO:0000313" key="2">
    <source>
        <dbReference type="EMBL" id="KAK0064621.1"/>
    </source>
</evidence>
<keyword evidence="3" id="KW-1185">Reference proteome</keyword>
<proteinExistence type="predicted"/>
<dbReference type="AlphaFoldDB" id="A0AAD8C1B5"/>
<feature type="non-terminal residue" evidence="2">
    <location>
        <position position="1"/>
    </location>
</feature>
<gene>
    <name evidence="2" type="ORF">Bpfe_005710</name>
</gene>
<reference evidence="2" key="1">
    <citation type="journal article" date="2023" name="PLoS Negl. Trop. Dis.">
        <title>A genome sequence for Biomphalaria pfeifferi, the major vector snail for the human-infecting parasite Schistosoma mansoni.</title>
        <authorList>
            <person name="Bu L."/>
            <person name="Lu L."/>
            <person name="Laidemitt M.R."/>
            <person name="Zhang S.M."/>
            <person name="Mutuku M."/>
            <person name="Mkoji G."/>
            <person name="Steinauer M."/>
            <person name="Loker E.S."/>
        </authorList>
    </citation>
    <scope>NUCLEOTIDE SEQUENCE</scope>
    <source>
        <strain evidence="2">KasaAsao</strain>
    </source>
</reference>
<evidence type="ECO:0000256" key="1">
    <source>
        <dbReference type="SAM" id="SignalP"/>
    </source>
</evidence>
<sequence>MKKSNFVVICMISVLIVLVYEVLSRYNAEITTPTDRTRMVAPYDTNSSSQSQATLIRELTDLLLYRLSQPNNAEKIFFAQSCDTVASKSHRACTNYSCPRVINPDPGARVKNMVMSTNLSLTTDQREIVLTMGKTIPESDVIILSASSENHYDEMQAMFQNLHTVVYPNMTNFTMVLFDIGLTKEQRNTTERNCKCVVITFPAHLFKPYMKNNICYAWKPLIVLASIVKARKYLVYQDASVRWLNNFQTTFDKANTYGHQMFRFQYSIRVTLNTYPQTFEYMEEDPCTFMHYPEIQATSMLHKNDPLVIKTVLEPWARCALEETCICPVEPSKSIVCKHEILKEHRCH</sequence>
<dbReference type="Proteomes" id="UP001233172">
    <property type="component" value="Unassembled WGS sequence"/>
</dbReference>
<dbReference type="PANTHER" id="PTHR31389">
    <property type="entry name" value="LD39211P"/>
    <property type="match status" value="1"/>
</dbReference>
<reference evidence="2" key="2">
    <citation type="submission" date="2023-04" db="EMBL/GenBank/DDBJ databases">
        <authorList>
            <person name="Bu L."/>
            <person name="Lu L."/>
            <person name="Laidemitt M.R."/>
            <person name="Zhang S.M."/>
            <person name="Mutuku M."/>
            <person name="Mkoji G."/>
            <person name="Steinauer M."/>
            <person name="Loker E.S."/>
        </authorList>
    </citation>
    <scope>NUCLEOTIDE SEQUENCE</scope>
    <source>
        <strain evidence="2">KasaAsao</strain>
        <tissue evidence="2">Whole Snail</tissue>
    </source>
</reference>
<comment type="caution">
    <text evidence="2">The sequence shown here is derived from an EMBL/GenBank/DDBJ whole genome shotgun (WGS) entry which is preliminary data.</text>
</comment>
<protein>
    <submittedName>
        <fullName evidence="2">Uncharacterized protein</fullName>
    </submittedName>
</protein>
<feature type="signal peptide" evidence="1">
    <location>
        <begin position="1"/>
        <end position="24"/>
    </location>
</feature>
<organism evidence="2 3">
    <name type="scientific">Biomphalaria pfeifferi</name>
    <name type="common">Bloodfluke planorb</name>
    <name type="synonym">Freshwater snail</name>
    <dbReference type="NCBI Taxonomy" id="112525"/>
    <lineage>
        <taxon>Eukaryota</taxon>
        <taxon>Metazoa</taxon>
        <taxon>Spiralia</taxon>
        <taxon>Lophotrochozoa</taxon>
        <taxon>Mollusca</taxon>
        <taxon>Gastropoda</taxon>
        <taxon>Heterobranchia</taxon>
        <taxon>Euthyneura</taxon>
        <taxon>Panpulmonata</taxon>
        <taxon>Hygrophila</taxon>
        <taxon>Lymnaeoidea</taxon>
        <taxon>Planorbidae</taxon>
        <taxon>Biomphalaria</taxon>
    </lineage>
</organism>
<accession>A0AAD8C1B5</accession>
<dbReference type="InterPro" id="IPR012444">
    <property type="entry name" value="DUF1647"/>
</dbReference>
<name>A0AAD8C1B5_BIOPF</name>
<dbReference type="EMBL" id="JASAOG010000016">
    <property type="protein sequence ID" value="KAK0064621.1"/>
    <property type="molecule type" value="Genomic_DNA"/>
</dbReference>